<accession>A0A835GJI4</accession>
<protein>
    <submittedName>
        <fullName evidence="1">Uncharacterized protein</fullName>
    </submittedName>
</protein>
<dbReference type="Proteomes" id="UP000648187">
    <property type="component" value="Unassembled WGS sequence"/>
</dbReference>
<gene>
    <name evidence="1" type="ORF">HW555_006036</name>
</gene>
<evidence type="ECO:0000313" key="2">
    <source>
        <dbReference type="Proteomes" id="UP000648187"/>
    </source>
</evidence>
<evidence type="ECO:0000313" key="1">
    <source>
        <dbReference type="EMBL" id="KAF9416723.1"/>
    </source>
</evidence>
<dbReference type="EMBL" id="JACKWZ010000085">
    <property type="protein sequence ID" value="KAF9416723.1"/>
    <property type="molecule type" value="Genomic_DNA"/>
</dbReference>
<sequence length="202" mass="22542">MYIQNEIKLMINPYHAYIRKTISSWTYDLPDIRKYDTASHNIRTLIRSRSCRARRCIAPARCARLDRDHFHSPPRPLETIIEPLTLAVIVASLFRLTVWSREESVAGSCVAGLIPGGRVPEERSRRGGAAVCRSVTALPARRALAAVSSCVAPRRAAIVPSSRQLLCLSATLYILQTERCIFPAALRKPYISSAPAEMREKG</sequence>
<dbReference type="AlphaFoldDB" id="A0A835GJI4"/>
<keyword evidence="2" id="KW-1185">Reference proteome</keyword>
<organism evidence="1 2">
    <name type="scientific">Spodoptera exigua</name>
    <name type="common">Beet armyworm</name>
    <name type="synonym">Noctua fulgens</name>
    <dbReference type="NCBI Taxonomy" id="7107"/>
    <lineage>
        <taxon>Eukaryota</taxon>
        <taxon>Metazoa</taxon>
        <taxon>Ecdysozoa</taxon>
        <taxon>Arthropoda</taxon>
        <taxon>Hexapoda</taxon>
        <taxon>Insecta</taxon>
        <taxon>Pterygota</taxon>
        <taxon>Neoptera</taxon>
        <taxon>Endopterygota</taxon>
        <taxon>Lepidoptera</taxon>
        <taxon>Glossata</taxon>
        <taxon>Ditrysia</taxon>
        <taxon>Noctuoidea</taxon>
        <taxon>Noctuidae</taxon>
        <taxon>Amphipyrinae</taxon>
        <taxon>Spodoptera</taxon>
    </lineage>
</organism>
<proteinExistence type="predicted"/>
<reference evidence="1" key="1">
    <citation type="submission" date="2020-08" db="EMBL/GenBank/DDBJ databases">
        <title>Spodoptera exigua strain:BAW_Kor-Di-RS1 Genome sequencing and assembly.</title>
        <authorList>
            <person name="Kim J."/>
            <person name="Nam H.Y."/>
            <person name="Kwon M."/>
            <person name="Choi J.H."/>
            <person name="Cho S.R."/>
            <person name="Kim G.-H."/>
        </authorList>
    </citation>
    <scope>NUCLEOTIDE SEQUENCE</scope>
    <source>
        <strain evidence="1">BAW_Kor-Di-RS1</strain>
        <tissue evidence="1">Whole-body</tissue>
    </source>
</reference>
<comment type="caution">
    <text evidence="1">The sequence shown here is derived from an EMBL/GenBank/DDBJ whole genome shotgun (WGS) entry which is preliminary data.</text>
</comment>
<name>A0A835GJI4_SPOEX</name>